<dbReference type="Proteomes" id="UP000218172">
    <property type="component" value="Unassembled WGS sequence"/>
</dbReference>
<dbReference type="Pfam" id="PF01936">
    <property type="entry name" value="NYN"/>
    <property type="match status" value="1"/>
</dbReference>
<evidence type="ECO:0000313" key="2">
    <source>
        <dbReference type="EMBL" id="PCH62061.1"/>
    </source>
</evidence>
<name>A0A2A4MPT7_9GAMM</name>
<evidence type="ECO:0000313" key="3">
    <source>
        <dbReference type="Proteomes" id="UP000218172"/>
    </source>
</evidence>
<reference evidence="3" key="1">
    <citation type="submission" date="2017-08" db="EMBL/GenBank/DDBJ databases">
        <title>A dynamic microbial community with high functional redundancy inhabits the cold, oxic subseafloor aquifer.</title>
        <authorList>
            <person name="Tully B.J."/>
            <person name="Wheat C.G."/>
            <person name="Glazer B.T."/>
            <person name="Huber J.A."/>
        </authorList>
    </citation>
    <scope>NUCLEOTIDE SEQUENCE [LARGE SCALE GENOMIC DNA]</scope>
</reference>
<proteinExistence type="predicted"/>
<dbReference type="PANTHER" id="PTHR35458">
    <property type="entry name" value="SLR0755 PROTEIN"/>
    <property type="match status" value="1"/>
</dbReference>
<comment type="caution">
    <text evidence="2">The sequence shown here is derived from an EMBL/GenBank/DDBJ whole genome shotgun (WGS) entry which is preliminary data.</text>
</comment>
<evidence type="ECO:0000259" key="1">
    <source>
        <dbReference type="Pfam" id="PF01936"/>
    </source>
</evidence>
<dbReference type="PANTHER" id="PTHR35458:SF8">
    <property type="entry name" value="SLR0650 PROTEIN"/>
    <property type="match status" value="1"/>
</dbReference>
<feature type="domain" description="NYN" evidence="1">
    <location>
        <begin position="8"/>
        <end position="157"/>
    </location>
</feature>
<dbReference type="Gene3D" id="3.40.50.1010">
    <property type="entry name" value="5'-nuclease"/>
    <property type="match status" value="1"/>
</dbReference>
<dbReference type="InterPro" id="IPR047140">
    <property type="entry name" value="LabA"/>
</dbReference>
<gene>
    <name evidence="2" type="ORF">COC19_03420</name>
</gene>
<accession>A0A2A4MPT7</accession>
<dbReference type="GO" id="GO:0004540">
    <property type="term" value="F:RNA nuclease activity"/>
    <property type="evidence" value="ECO:0007669"/>
    <property type="project" value="InterPro"/>
</dbReference>
<dbReference type="AlphaFoldDB" id="A0A2A4MPT7"/>
<dbReference type="InterPro" id="IPR021139">
    <property type="entry name" value="NYN"/>
</dbReference>
<organism evidence="2 3">
    <name type="scientific">SAR86 cluster bacterium</name>
    <dbReference type="NCBI Taxonomy" id="2030880"/>
    <lineage>
        <taxon>Bacteria</taxon>
        <taxon>Pseudomonadati</taxon>
        <taxon>Pseudomonadota</taxon>
        <taxon>Gammaproteobacteria</taxon>
        <taxon>SAR86 cluster</taxon>
    </lineage>
</organism>
<sequence length="164" mass="18601">MTAENLEKVSVFVDVQNIYYTCREAHGGNFDYNKFWAQICQGRELVTAIAYATDKGDEKQRQFQNILRAIGFTVKLKPVLRRLDGTTKADWDVGIALDVFEHAQHCDTVILASGDGDFNILLHRIKQRFGTNSEVYGVKSLTSDLLIAEATKFINIDESLLLRR</sequence>
<dbReference type="CDD" id="cd10911">
    <property type="entry name" value="PIN_LabA"/>
    <property type="match status" value="1"/>
</dbReference>
<dbReference type="EMBL" id="NVQR01000046">
    <property type="protein sequence ID" value="PCH62061.1"/>
    <property type="molecule type" value="Genomic_DNA"/>
</dbReference>
<protein>
    <submittedName>
        <fullName evidence="2">Nuclease</fullName>
    </submittedName>
</protein>